<feature type="compositionally biased region" description="Basic and acidic residues" evidence="1">
    <location>
        <begin position="1"/>
        <end position="11"/>
    </location>
</feature>
<dbReference type="Proteomes" id="UP000050794">
    <property type="component" value="Unassembled WGS sequence"/>
</dbReference>
<organism evidence="2 3">
    <name type="scientific">Toxocara canis</name>
    <name type="common">Canine roundworm</name>
    <dbReference type="NCBI Taxonomy" id="6265"/>
    <lineage>
        <taxon>Eukaryota</taxon>
        <taxon>Metazoa</taxon>
        <taxon>Ecdysozoa</taxon>
        <taxon>Nematoda</taxon>
        <taxon>Chromadorea</taxon>
        <taxon>Rhabditida</taxon>
        <taxon>Spirurina</taxon>
        <taxon>Ascaridomorpha</taxon>
        <taxon>Ascaridoidea</taxon>
        <taxon>Toxocaridae</taxon>
        <taxon>Toxocara</taxon>
    </lineage>
</organism>
<evidence type="ECO:0000313" key="3">
    <source>
        <dbReference type="WBParaSite" id="TCNE_0001803701-mRNA-1"/>
    </source>
</evidence>
<sequence>LGEKPHGETNDRQIQTSESDRMGWNGVVGGLPDTHRTHPFVHPIRLCVVPSRLVSSCVRTTILVAAVSSTRVSGHFHDVTRQNDQSARRVDKNALLSPFFSVSHWGYHLRNPTQIDC</sequence>
<proteinExistence type="predicted"/>
<feature type="region of interest" description="Disordered" evidence="1">
    <location>
        <begin position="1"/>
        <end position="29"/>
    </location>
</feature>
<keyword evidence="2" id="KW-1185">Reference proteome</keyword>
<protein>
    <submittedName>
        <fullName evidence="3">Ovule protein</fullName>
    </submittedName>
</protein>
<dbReference type="WBParaSite" id="TCNE_0001803701-mRNA-1">
    <property type="protein sequence ID" value="TCNE_0001803701-mRNA-1"/>
    <property type="gene ID" value="TCNE_0001803701"/>
</dbReference>
<name>A0A183VBB3_TOXCA</name>
<accession>A0A183VBB3</accession>
<evidence type="ECO:0000256" key="1">
    <source>
        <dbReference type="SAM" id="MobiDB-lite"/>
    </source>
</evidence>
<reference evidence="3" key="1">
    <citation type="submission" date="2016-06" db="UniProtKB">
        <authorList>
            <consortium name="WormBaseParasite"/>
        </authorList>
    </citation>
    <scope>IDENTIFICATION</scope>
</reference>
<evidence type="ECO:0000313" key="2">
    <source>
        <dbReference type="Proteomes" id="UP000050794"/>
    </source>
</evidence>
<dbReference type="AlphaFoldDB" id="A0A183VBB3"/>